<reference evidence="5 6" key="1">
    <citation type="submission" date="2017-05" db="EMBL/GenBank/DDBJ databases">
        <authorList>
            <person name="Varghese N."/>
            <person name="Submissions S."/>
        </authorList>
    </citation>
    <scope>NUCLEOTIDE SEQUENCE [LARGE SCALE GENOMIC DNA]</scope>
    <source>
        <strain evidence="5 6">DSM 25457</strain>
    </source>
</reference>
<dbReference type="InterPro" id="IPR001077">
    <property type="entry name" value="COMT_C"/>
</dbReference>
<evidence type="ECO:0000256" key="1">
    <source>
        <dbReference type="ARBA" id="ARBA00022603"/>
    </source>
</evidence>
<dbReference type="Proteomes" id="UP001158067">
    <property type="component" value="Unassembled WGS sequence"/>
</dbReference>
<feature type="domain" description="O-methyltransferase C-terminal" evidence="4">
    <location>
        <begin position="133"/>
        <end position="324"/>
    </location>
</feature>
<evidence type="ECO:0000256" key="2">
    <source>
        <dbReference type="ARBA" id="ARBA00022679"/>
    </source>
</evidence>
<organism evidence="5 6">
    <name type="scientific">Neorhodopirellula lusitana</name>
    <dbReference type="NCBI Taxonomy" id="445327"/>
    <lineage>
        <taxon>Bacteria</taxon>
        <taxon>Pseudomonadati</taxon>
        <taxon>Planctomycetota</taxon>
        <taxon>Planctomycetia</taxon>
        <taxon>Pirellulales</taxon>
        <taxon>Pirellulaceae</taxon>
        <taxon>Neorhodopirellula</taxon>
    </lineage>
</organism>
<keyword evidence="2" id="KW-0808">Transferase</keyword>
<gene>
    <name evidence="5" type="ORF">SAMN06265222_10916</name>
</gene>
<comment type="caution">
    <text evidence="5">The sequence shown here is derived from an EMBL/GenBank/DDBJ whole genome shotgun (WGS) entry which is preliminary data.</text>
</comment>
<keyword evidence="1" id="KW-0489">Methyltransferase</keyword>
<dbReference type="InterPro" id="IPR029063">
    <property type="entry name" value="SAM-dependent_MTases_sf"/>
</dbReference>
<keyword evidence="3" id="KW-0949">S-adenosyl-L-methionine</keyword>
<evidence type="ECO:0000313" key="6">
    <source>
        <dbReference type="Proteomes" id="UP001158067"/>
    </source>
</evidence>
<proteinExistence type="predicted"/>
<dbReference type="Gene3D" id="3.40.50.150">
    <property type="entry name" value="Vaccinia Virus protein VP39"/>
    <property type="match status" value="1"/>
</dbReference>
<dbReference type="InterPro" id="IPR016461">
    <property type="entry name" value="COMT-like"/>
</dbReference>
<evidence type="ECO:0000259" key="4">
    <source>
        <dbReference type="Pfam" id="PF00891"/>
    </source>
</evidence>
<protein>
    <submittedName>
        <fullName evidence="5">O-methyltransferase</fullName>
    </submittedName>
</protein>
<name>A0ABY1QAL6_9BACT</name>
<dbReference type="PANTHER" id="PTHR43712">
    <property type="entry name" value="PUTATIVE (AFU_ORTHOLOGUE AFUA_4G14580)-RELATED"/>
    <property type="match status" value="1"/>
</dbReference>
<accession>A0ABY1QAL6</accession>
<dbReference type="PROSITE" id="PS51683">
    <property type="entry name" value="SAM_OMT_II"/>
    <property type="match status" value="1"/>
</dbReference>
<keyword evidence="6" id="KW-1185">Reference proteome</keyword>
<dbReference type="EMBL" id="FXUG01000009">
    <property type="protein sequence ID" value="SMP65250.1"/>
    <property type="molecule type" value="Genomic_DNA"/>
</dbReference>
<dbReference type="PANTHER" id="PTHR43712:SF2">
    <property type="entry name" value="O-METHYLTRANSFERASE CICE"/>
    <property type="match status" value="1"/>
</dbReference>
<sequence>MDLTQLPASDPSVILRYRDRQYAADLIAAAILEFDLFSYLGEHPGVTLPDLCEHFGWLERPADVLMTLCRASGFIETDPHDRSTLTVMGKEFLTAGSPWFLGPYYKPIADSPKLLDYVQILKTGKPANWQAKSDGADWHESMKDEAFANDFTNLMNCRGIAFGQKLAEALHADMLGRKRMLDVGGGSGIYSMTMAARCPELSAVVLEQSPVDEIARREIQRNGLADRVKVQTGDMFVDSWPEEVDVVLLSNLLHDWGREEANAIVRRAADILPVGGLLIIHGAIINAEKTGPLPVAEYSSLLMNITQGKCYSVAEYADMLDPVGLVVKRDAGTIGDRGYVLACKEH</sequence>
<dbReference type="CDD" id="cd02440">
    <property type="entry name" value="AdoMet_MTases"/>
    <property type="match status" value="1"/>
</dbReference>
<evidence type="ECO:0000256" key="3">
    <source>
        <dbReference type="ARBA" id="ARBA00022691"/>
    </source>
</evidence>
<dbReference type="Pfam" id="PF00891">
    <property type="entry name" value="Methyltransf_2"/>
    <property type="match status" value="1"/>
</dbReference>
<evidence type="ECO:0000313" key="5">
    <source>
        <dbReference type="EMBL" id="SMP65250.1"/>
    </source>
</evidence>
<dbReference type="RefSeq" id="WP_283433608.1">
    <property type="nucleotide sequence ID" value="NZ_FXUG01000009.1"/>
</dbReference>
<dbReference type="SUPFAM" id="SSF53335">
    <property type="entry name" value="S-adenosyl-L-methionine-dependent methyltransferases"/>
    <property type="match status" value="1"/>
</dbReference>